<dbReference type="GO" id="GO:0001735">
    <property type="term" value="F:prenylcysteine oxidase activity"/>
    <property type="evidence" value="ECO:0007669"/>
    <property type="project" value="InterPro"/>
</dbReference>
<evidence type="ECO:0000313" key="10">
    <source>
        <dbReference type="EMBL" id="KAJ1965514.1"/>
    </source>
</evidence>
<gene>
    <name evidence="10" type="ORF">IWQ62_002647</name>
</gene>
<dbReference type="Proteomes" id="UP001150925">
    <property type="component" value="Unassembled WGS sequence"/>
</dbReference>
<dbReference type="SUPFAM" id="SSF51905">
    <property type="entry name" value="FAD/NAD(P)-binding domain"/>
    <property type="match status" value="1"/>
</dbReference>
<feature type="signal peptide" evidence="8">
    <location>
        <begin position="1"/>
        <end position="20"/>
    </location>
</feature>
<evidence type="ECO:0000259" key="9">
    <source>
        <dbReference type="Pfam" id="PF07156"/>
    </source>
</evidence>
<keyword evidence="7" id="KW-0325">Glycoprotein</keyword>
<reference evidence="10" key="1">
    <citation type="submission" date="2022-07" db="EMBL/GenBank/DDBJ databases">
        <title>Phylogenomic reconstructions and comparative analyses of Kickxellomycotina fungi.</title>
        <authorList>
            <person name="Reynolds N.K."/>
            <person name="Stajich J.E."/>
            <person name="Barry K."/>
            <person name="Grigoriev I.V."/>
            <person name="Crous P."/>
            <person name="Smith M.E."/>
        </authorList>
    </citation>
    <scope>NUCLEOTIDE SEQUENCE</scope>
    <source>
        <strain evidence="10">RSA 1196</strain>
    </source>
</reference>
<keyword evidence="3" id="KW-0285">Flavoprotein</keyword>
<evidence type="ECO:0000256" key="5">
    <source>
        <dbReference type="ARBA" id="ARBA00022827"/>
    </source>
</evidence>
<proteinExistence type="inferred from homology"/>
<name>A0A9W8AQW1_9FUNG</name>
<evidence type="ECO:0000256" key="3">
    <source>
        <dbReference type="ARBA" id="ARBA00022630"/>
    </source>
</evidence>
<feature type="chain" id="PRO_5040898521" description="Prenylcysteine lyase domain-containing protein" evidence="8">
    <location>
        <begin position="21"/>
        <end position="532"/>
    </location>
</feature>
<dbReference type="Gene3D" id="3.50.50.60">
    <property type="entry name" value="FAD/NAD(P)-binding domain"/>
    <property type="match status" value="1"/>
</dbReference>
<dbReference type="GO" id="GO:0030328">
    <property type="term" value="P:prenylcysteine catabolic process"/>
    <property type="evidence" value="ECO:0007669"/>
    <property type="project" value="InterPro"/>
</dbReference>
<evidence type="ECO:0000313" key="11">
    <source>
        <dbReference type="Proteomes" id="UP001150925"/>
    </source>
</evidence>
<dbReference type="PANTHER" id="PTHR15944">
    <property type="entry name" value="FARNESYLCYSTEINE LYASE"/>
    <property type="match status" value="1"/>
</dbReference>
<comment type="cofactor">
    <cofactor evidence="1">
        <name>FAD</name>
        <dbReference type="ChEBI" id="CHEBI:57692"/>
    </cofactor>
</comment>
<keyword evidence="5" id="KW-0274">FAD</keyword>
<evidence type="ECO:0000256" key="2">
    <source>
        <dbReference type="ARBA" id="ARBA00009967"/>
    </source>
</evidence>
<dbReference type="EMBL" id="JANBPY010000590">
    <property type="protein sequence ID" value="KAJ1965514.1"/>
    <property type="molecule type" value="Genomic_DNA"/>
</dbReference>
<evidence type="ECO:0000256" key="1">
    <source>
        <dbReference type="ARBA" id="ARBA00001974"/>
    </source>
</evidence>
<dbReference type="PANTHER" id="PTHR15944:SF0">
    <property type="entry name" value="PRENYLCYSTEINE LYASE DOMAIN-CONTAINING PROTEIN"/>
    <property type="match status" value="1"/>
</dbReference>
<keyword evidence="11" id="KW-1185">Reference proteome</keyword>
<dbReference type="Pfam" id="PF07156">
    <property type="entry name" value="Prenylcys_lyase"/>
    <property type="match status" value="1"/>
</dbReference>
<feature type="domain" description="Prenylcysteine lyase" evidence="9">
    <location>
        <begin position="161"/>
        <end position="530"/>
    </location>
</feature>
<comment type="similarity">
    <text evidence="2">Belongs to the prenylcysteine oxidase family.</text>
</comment>
<dbReference type="Pfam" id="PF13450">
    <property type="entry name" value="NAD_binding_8"/>
    <property type="match status" value="1"/>
</dbReference>
<dbReference type="InterPro" id="IPR017046">
    <property type="entry name" value="Prenylcysteine_Oxase1"/>
</dbReference>
<keyword evidence="4 8" id="KW-0732">Signal</keyword>
<accession>A0A9W8AQW1</accession>
<keyword evidence="6" id="KW-0560">Oxidoreductase</keyword>
<dbReference type="InterPro" id="IPR036188">
    <property type="entry name" value="FAD/NAD-bd_sf"/>
</dbReference>
<evidence type="ECO:0000256" key="4">
    <source>
        <dbReference type="ARBA" id="ARBA00022729"/>
    </source>
</evidence>
<evidence type="ECO:0000256" key="6">
    <source>
        <dbReference type="ARBA" id="ARBA00023002"/>
    </source>
</evidence>
<dbReference type="GO" id="GO:0030327">
    <property type="term" value="P:prenylated protein catabolic process"/>
    <property type="evidence" value="ECO:0007669"/>
    <property type="project" value="TreeGrafter"/>
</dbReference>
<evidence type="ECO:0000256" key="8">
    <source>
        <dbReference type="SAM" id="SignalP"/>
    </source>
</evidence>
<organism evidence="10 11">
    <name type="scientific">Dispira parvispora</name>
    <dbReference type="NCBI Taxonomy" id="1520584"/>
    <lineage>
        <taxon>Eukaryota</taxon>
        <taxon>Fungi</taxon>
        <taxon>Fungi incertae sedis</taxon>
        <taxon>Zoopagomycota</taxon>
        <taxon>Kickxellomycotina</taxon>
        <taxon>Dimargaritomycetes</taxon>
        <taxon>Dimargaritales</taxon>
        <taxon>Dimargaritaceae</taxon>
        <taxon>Dispira</taxon>
    </lineage>
</organism>
<protein>
    <recommendedName>
        <fullName evidence="9">Prenylcysteine lyase domain-containing protein</fullName>
    </recommendedName>
</protein>
<dbReference type="OrthoDB" id="437369at2759"/>
<dbReference type="AlphaFoldDB" id="A0A9W8AQW1"/>
<sequence length="532" mass="57503">MYKVLVHSLLTLVLTSGAVADSVTPKKVGIIGGGISGASAAYYVNEGMVAASTPVNITIFEKNNHIGGRVESVNLPGTSQKFDTGASIFVDINHNIVDFAHKLGLDIGSKDPNTAVDNPTTGVWDGTQFPFVFTGNDTVDDTNAYNRYGSDTPGAVYTFSLDNVNKYLQTYNLTTPFNTIGDLLTATDLSGFLTKTASEVLATIPNANQNYLKEVVEISTRVNYAQSLAGIHAMGMVISQMPNVATSMHVRNGNQQLVQGIAELSGANIQLNTAVKKVEKIASSTGAVQYKVTTASGAVDTFDALIMASPTSTYTDAAIQWVGLKEGAYFTTLAPPVEYTTLHVTFVVGRMKPAYFFKGDEAKYSNLPLNVYTTANSTSVTPFTSISVEYILSTIELYEVCRAANVSDTAVAADIAALEEELASENRTKEAASLSADTKTYAFYTIAKFFSPEKMTDTQLRKVYAGYFWTYRTSHKAYPKLDTRTDDEFPPITVDDKLYFPNAFEPYISTMETSTVSSHNAAKLLVQDLSSA</sequence>
<evidence type="ECO:0000256" key="7">
    <source>
        <dbReference type="ARBA" id="ARBA00023180"/>
    </source>
</evidence>
<dbReference type="InterPro" id="IPR010795">
    <property type="entry name" value="Prenylcys_lyase"/>
</dbReference>
<comment type="caution">
    <text evidence="10">The sequence shown here is derived from an EMBL/GenBank/DDBJ whole genome shotgun (WGS) entry which is preliminary data.</text>
</comment>